<evidence type="ECO:0000313" key="3">
    <source>
        <dbReference type="Proteomes" id="UP000215828"/>
    </source>
</evidence>
<organism evidence="2 3">
    <name type="scientific">Lactobacillus taiwanensis</name>
    <dbReference type="NCBI Taxonomy" id="508451"/>
    <lineage>
        <taxon>Bacteria</taxon>
        <taxon>Bacillati</taxon>
        <taxon>Bacillota</taxon>
        <taxon>Bacilli</taxon>
        <taxon>Lactobacillales</taxon>
        <taxon>Lactobacillaceae</taxon>
        <taxon>Lactobacillus</taxon>
    </lineage>
</organism>
<dbReference type="Proteomes" id="UP000216316">
    <property type="component" value="Unassembled WGS sequence"/>
</dbReference>
<dbReference type="EMBL" id="NGNV01000055">
    <property type="protein sequence ID" value="OYR87185.1"/>
    <property type="molecule type" value="Genomic_DNA"/>
</dbReference>
<gene>
    <name evidence="1" type="ORF">CBF53_09380</name>
    <name evidence="2" type="ORF">CBF70_10440</name>
</gene>
<dbReference type="EMBL" id="NGNX01000062">
    <property type="protein sequence ID" value="OYR90057.1"/>
    <property type="molecule type" value="Genomic_DNA"/>
</dbReference>
<evidence type="ECO:0000313" key="1">
    <source>
        <dbReference type="EMBL" id="OYR87185.1"/>
    </source>
</evidence>
<comment type="caution">
    <text evidence="2">The sequence shown here is derived from an EMBL/GenBank/DDBJ whole genome shotgun (WGS) entry which is preliminary data.</text>
</comment>
<protein>
    <recommendedName>
        <fullName evidence="5">DUF2634 domain-containing protein</fullName>
    </recommendedName>
</protein>
<accession>A0A256LBS5</accession>
<evidence type="ECO:0000313" key="4">
    <source>
        <dbReference type="Proteomes" id="UP000216316"/>
    </source>
</evidence>
<evidence type="ECO:0008006" key="5">
    <source>
        <dbReference type="Google" id="ProtNLM"/>
    </source>
</evidence>
<dbReference type="SUPFAM" id="SSF160719">
    <property type="entry name" value="gpW/gp25-like"/>
    <property type="match status" value="1"/>
</dbReference>
<reference evidence="3 4" key="3">
    <citation type="submission" date="2017-09" db="EMBL/GenBank/DDBJ databases">
        <title>Tripartite evolution among Lactobacillus johnsonii, Lactobacillus taiwanensis, Lactobacillus reuteri and their rodent host.</title>
        <authorList>
            <person name="Wang T."/>
            <person name="Knowles S."/>
            <person name="Cheng C."/>
        </authorList>
    </citation>
    <scope>NUCLEOTIDE SEQUENCE [LARGE SCALE GENOMIC DNA]</scope>
    <source>
        <strain evidence="2 3">609q</strain>
        <strain evidence="1 4">609u</strain>
    </source>
</reference>
<dbReference type="Proteomes" id="UP000215828">
    <property type="component" value="Unassembled WGS sequence"/>
</dbReference>
<reference evidence="2 3" key="1">
    <citation type="submission" date="2017-04" db="EMBL/GenBank/DDBJ databases">
        <authorList>
            <person name="Afonso C.L."/>
            <person name="Miller P.J."/>
            <person name="Scott M.A."/>
            <person name="Spackman E."/>
            <person name="Goraichik I."/>
            <person name="Dimitrov K.M."/>
            <person name="Suarez D.L."/>
            <person name="Swayne D.E."/>
        </authorList>
    </citation>
    <scope>NUCLEOTIDE SEQUENCE [LARGE SCALE GENOMIC DNA]</scope>
    <source>
        <strain evidence="2 3">609q</strain>
    </source>
</reference>
<reference evidence="1 4" key="2">
    <citation type="submission" date="2017-05" db="EMBL/GenBank/DDBJ databases">
        <authorList>
            <person name="Lin X.B."/>
            <person name="Stothard P."/>
            <person name="Tasseva G."/>
            <person name="Walter J."/>
        </authorList>
    </citation>
    <scope>NUCLEOTIDE SEQUENCE [LARGE SCALE GENOMIC DNA]</scope>
    <source>
        <strain evidence="1 4">609u</strain>
    </source>
</reference>
<proteinExistence type="predicted"/>
<sequence>MKDIKLKDGDIELDYVTGTDEIVQSGTLILSTRRGESDLVPELGMDRSSLLGKNFSKELAVSDVYEALEQDERFTNVTASASANYQDRSAKINLTATVSGGKQVEMEVGYA</sequence>
<dbReference type="AlphaFoldDB" id="A0A256LBS5"/>
<keyword evidence="4" id="KW-1185">Reference proteome</keyword>
<dbReference type="Gene3D" id="3.10.450.40">
    <property type="match status" value="1"/>
</dbReference>
<dbReference type="RefSeq" id="WP_094496180.1">
    <property type="nucleotide sequence ID" value="NZ_NGNV01000055.1"/>
</dbReference>
<evidence type="ECO:0000313" key="2">
    <source>
        <dbReference type="EMBL" id="OYR90057.1"/>
    </source>
</evidence>
<name>A0A256LBS5_9LACO</name>